<evidence type="ECO:0000256" key="5">
    <source>
        <dbReference type="SAM" id="Phobius"/>
    </source>
</evidence>
<organism evidence="6 7">
    <name type="scientific">Byssothecium circinans</name>
    <dbReference type="NCBI Taxonomy" id="147558"/>
    <lineage>
        <taxon>Eukaryota</taxon>
        <taxon>Fungi</taxon>
        <taxon>Dikarya</taxon>
        <taxon>Ascomycota</taxon>
        <taxon>Pezizomycotina</taxon>
        <taxon>Dothideomycetes</taxon>
        <taxon>Pleosporomycetidae</taxon>
        <taxon>Pleosporales</taxon>
        <taxon>Massarineae</taxon>
        <taxon>Massarinaceae</taxon>
        <taxon>Byssothecium</taxon>
    </lineage>
</organism>
<keyword evidence="2 5" id="KW-0812">Transmembrane</keyword>
<dbReference type="GO" id="GO:0022857">
    <property type="term" value="F:transmembrane transporter activity"/>
    <property type="evidence" value="ECO:0007669"/>
    <property type="project" value="InterPro"/>
</dbReference>
<name>A0A6A5UC94_9PLEO</name>
<keyword evidence="7" id="KW-1185">Reference proteome</keyword>
<feature type="transmembrane region" description="Helical" evidence="5">
    <location>
        <begin position="437"/>
        <end position="459"/>
    </location>
</feature>
<feature type="transmembrane region" description="Helical" evidence="5">
    <location>
        <begin position="115"/>
        <end position="132"/>
    </location>
</feature>
<feature type="transmembrane region" description="Helical" evidence="5">
    <location>
        <begin position="231"/>
        <end position="253"/>
    </location>
</feature>
<proteinExistence type="predicted"/>
<dbReference type="GO" id="GO:0005886">
    <property type="term" value="C:plasma membrane"/>
    <property type="evidence" value="ECO:0007669"/>
    <property type="project" value="TreeGrafter"/>
</dbReference>
<feature type="transmembrane region" description="Helical" evidence="5">
    <location>
        <begin position="172"/>
        <end position="190"/>
    </location>
</feature>
<dbReference type="InterPro" id="IPR011701">
    <property type="entry name" value="MFS"/>
</dbReference>
<evidence type="ECO:0000256" key="3">
    <source>
        <dbReference type="ARBA" id="ARBA00022989"/>
    </source>
</evidence>
<evidence type="ECO:0000256" key="4">
    <source>
        <dbReference type="ARBA" id="ARBA00023136"/>
    </source>
</evidence>
<dbReference type="Proteomes" id="UP000800035">
    <property type="component" value="Unassembled WGS sequence"/>
</dbReference>
<dbReference type="OrthoDB" id="4078873at2759"/>
<accession>A0A6A5UC94</accession>
<dbReference type="PANTHER" id="PTHR23501">
    <property type="entry name" value="MAJOR FACILITATOR SUPERFAMILY"/>
    <property type="match status" value="1"/>
</dbReference>
<comment type="subcellular location">
    <subcellularLocation>
        <location evidence="1">Membrane</location>
        <topology evidence="1">Multi-pass membrane protein</topology>
    </subcellularLocation>
</comment>
<evidence type="ECO:0000313" key="6">
    <source>
        <dbReference type="EMBL" id="KAF1958717.1"/>
    </source>
</evidence>
<feature type="transmembrane region" description="Helical" evidence="5">
    <location>
        <begin position="346"/>
        <end position="369"/>
    </location>
</feature>
<evidence type="ECO:0000313" key="7">
    <source>
        <dbReference type="Proteomes" id="UP000800035"/>
    </source>
</evidence>
<dbReference type="InterPro" id="IPR036259">
    <property type="entry name" value="MFS_trans_sf"/>
</dbReference>
<evidence type="ECO:0000256" key="2">
    <source>
        <dbReference type="ARBA" id="ARBA00022692"/>
    </source>
</evidence>
<feature type="transmembrane region" description="Helical" evidence="5">
    <location>
        <begin position="274"/>
        <end position="295"/>
    </location>
</feature>
<feature type="transmembrane region" description="Helical" evidence="5">
    <location>
        <begin position="202"/>
        <end position="225"/>
    </location>
</feature>
<gene>
    <name evidence="6" type="ORF">CC80DRAFT_558210</name>
</gene>
<feature type="transmembrane region" description="Helical" evidence="5">
    <location>
        <begin position="76"/>
        <end position="95"/>
    </location>
</feature>
<feature type="transmembrane region" description="Helical" evidence="5">
    <location>
        <begin position="471"/>
        <end position="498"/>
    </location>
</feature>
<sequence>MRNPFLSGPLKVPVVNVFSDEHADIPKAAEAGSPSASVVKSSLDHHGNSDDFTPAAQEGVRAIEAATQFWTRKQLMVVYAFMWLLMFVDSLHQGFGSSFKPYITSAFEMHSMTPYIDVMSGLIGGIFKLPLAKMMDVVGRPHGFALSIFLLILGLVMMACCTNVQIYAASQIFYWLGYNSMSYSLSLIVADTTSLQNRGFMFAFINSPAVITIWAAGPVATAFLNGPGWRWAYGIFAIVTIVASMPIFWILILNYMSALKRGIIQPRNNGLIEFDAIGVFLAAGGLVFTLLPFSLWSTFLEQWHSPMIIAFFIIGGLMSIGFVVFEKYFAPVTFIPYKLVRNRTIIGANVLAGVLFISFFTWSGQFFSFLQVVGGLSVTEATYVCSIYTCGSCIFSLIVGVALRKTGRFKWIALYFGVPLTILANGLMIHFRGPDQNIGYIIMCQVFIACAGGACTITEQIAAMSAVDHQFVAIVLAVELMITSVMGGIGSTIAVSIWTSVFPDRLRRYLPQEVMHDFDKIVNSLPQQLSYPKGSPARLAIEKAYGDGQRYLCIASTSVLVLGLFAVIAWRDIRIKDHRQKGTVI</sequence>
<protein>
    <submittedName>
        <fullName evidence="6">MFS general substrate transporter</fullName>
    </submittedName>
</protein>
<dbReference type="EMBL" id="ML976986">
    <property type="protein sequence ID" value="KAF1958717.1"/>
    <property type="molecule type" value="Genomic_DNA"/>
</dbReference>
<feature type="transmembrane region" description="Helical" evidence="5">
    <location>
        <begin position="549"/>
        <end position="570"/>
    </location>
</feature>
<dbReference type="Gene3D" id="1.20.1250.20">
    <property type="entry name" value="MFS general substrate transporter like domains"/>
    <property type="match status" value="2"/>
</dbReference>
<feature type="transmembrane region" description="Helical" evidence="5">
    <location>
        <begin position="144"/>
        <end position="166"/>
    </location>
</feature>
<feature type="transmembrane region" description="Helical" evidence="5">
    <location>
        <begin position="381"/>
        <end position="403"/>
    </location>
</feature>
<keyword evidence="3 5" id="KW-1133">Transmembrane helix</keyword>
<feature type="transmembrane region" description="Helical" evidence="5">
    <location>
        <begin position="412"/>
        <end position="431"/>
    </location>
</feature>
<keyword evidence="4 5" id="KW-0472">Membrane</keyword>
<dbReference type="SUPFAM" id="SSF103473">
    <property type="entry name" value="MFS general substrate transporter"/>
    <property type="match status" value="1"/>
</dbReference>
<reference evidence="6" key="1">
    <citation type="journal article" date="2020" name="Stud. Mycol.">
        <title>101 Dothideomycetes genomes: a test case for predicting lifestyles and emergence of pathogens.</title>
        <authorList>
            <person name="Haridas S."/>
            <person name="Albert R."/>
            <person name="Binder M."/>
            <person name="Bloem J."/>
            <person name="Labutti K."/>
            <person name="Salamov A."/>
            <person name="Andreopoulos B."/>
            <person name="Baker S."/>
            <person name="Barry K."/>
            <person name="Bills G."/>
            <person name="Bluhm B."/>
            <person name="Cannon C."/>
            <person name="Castanera R."/>
            <person name="Culley D."/>
            <person name="Daum C."/>
            <person name="Ezra D."/>
            <person name="Gonzalez J."/>
            <person name="Henrissat B."/>
            <person name="Kuo A."/>
            <person name="Liang C."/>
            <person name="Lipzen A."/>
            <person name="Lutzoni F."/>
            <person name="Magnuson J."/>
            <person name="Mondo S."/>
            <person name="Nolan M."/>
            <person name="Ohm R."/>
            <person name="Pangilinan J."/>
            <person name="Park H.-J."/>
            <person name="Ramirez L."/>
            <person name="Alfaro M."/>
            <person name="Sun H."/>
            <person name="Tritt A."/>
            <person name="Yoshinaga Y."/>
            <person name="Zwiers L.-H."/>
            <person name="Turgeon B."/>
            <person name="Goodwin S."/>
            <person name="Spatafora J."/>
            <person name="Crous P."/>
            <person name="Grigoriev I."/>
        </authorList>
    </citation>
    <scope>NUCLEOTIDE SEQUENCE</scope>
    <source>
        <strain evidence="6">CBS 675.92</strain>
    </source>
</reference>
<dbReference type="Pfam" id="PF07690">
    <property type="entry name" value="MFS_1"/>
    <property type="match status" value="1"/>
</dbReference>
<feature type="transmembrane region" description="Helical" evidence="5">
    <location>
        <begin position="307"/>
        <end position="325"/>
    </location>
</feature>
<evidence type="ECO:0000256" key="1">
    <source>
        <dbReference type="ARBA" id="ARBA00004141"/>
    </source>
</evidence>
<dbReference type="PANTHER" id="PTHR23501:SF3">
    <property type="entry name" value="MAJOR FACILITATOR SUPERFAMILY (MFS) PROFILE DOMAIN-CONTAINING PROTEIN"/>
    <property type="match status" value="1"/>
</dbReference>
<dbReference type="AlphaFoldDB" id="A0A6A5UC94"/>